<evidence type="ECO:0000256" key="7">
    <source>
        <dbReference type="ARBA" id="ARBA00024348"/>
    </source>
</evidence>
<feature type="transmembrane region" description="Helical" evidence="10">
    <location>
        <begin position="258"/>
        <end position="276"/>
    </location>
</feature>
<keyword evidence="3 10" id="KW-0812">Transmembrane</keyword>
<dbReference type="GO" id="GO:0005886">
    <property type="term" value="C:plasma membrane"/>
    <property type="evidence" value="ECO:0007669"/>
    <property type="project" value="UniProtKB-SubCell"/>
</dbReference>
<evidence type="ECO:0000256" key="9">
    <source>
        <dbReference type="SAM" id="MobiDB-lite"/>
    </source>
</evidence>
<evidence type="ECO:0000256" key="5">
    <source>
        <dbReference type="ARBA" id="ARBA00023136"/>
    </source>
</evidence>
<feature type="transmembrane region" description="Helical" evidence="10">
    <location>
        <begin position="282"/>
        <end position="303"/>
    </location>
</feature>
<feature type="transmembrane region" description="Helical" evidence="10">
    <location>
        <begin position="406"/>
        <end position="423"/>
    </location>
</feature>
<feature type="compositionally biased region" description="Low complexity" evidence="9">
    <location>
        <begin position="97"/>
        <end position="109"/>
    </location>
</feature>
<dbReference type="PANTHER" id="PTHR48021">
    <property type="match status" value="1"/>
</dbReference>
<organism evidence="12">
    <name type="scientific">Hirondellea gigas</name>
    <dbReference type="NCBI Taxonomy" id="1518452"/>
    <lineage>
        <taxon>Eukaryota</taxon>
        <taxon>Metazoa</taxon>
        <taxon>Ecdysozoa</taxon>
        <taxon>Arthropoda</taxon>
        <taxon>Crustacea</taxon>
        <taxon>Multicrustacea</taxon>
        <taxon>Malacostraca</taxon>
        <taxon>Eumalacostraca</taxon>
        <taxon>Peracarida</taxon>
        <taxon>Amphipoda</taxon>
        <taxon>Amphilochidea</taxon>
        <taxon>Lysianassida</taxon>
        <taxon>Lysianassidira</taxon>
        <taxon>Lysianassoidea</taxon>
        <taxon>Lysianassidae</taxon>
        <taxon>Hirondellea</taxon>
    </lineage>
</organism>
<evidence type="ECO:0000256" key="10">
    <source>
        <dbReference type="SAM" id="Phobius"/>
    </source>
</evidence>
<dbReference type="InterPro" id="IPR020846">
    <property type="entry name" value="MFS_dom"/>
</dbReference>
<feature type="transmembrane region" description="Helical" evidence="10">
    <location>
        <begin position="464"/>
        <end position="488"/>
    </location>
</feature>
<keyword evidence="4 10" id="KW-1133">Transmembrane helix</keyword>
<keyword evidence="2" id="KW-1003">Cell membrane</keyword>
<comment type="subcellular location">
    <subcellularLocation>
        <location evidence="1">Cell membrane</location>
        <topology evidence="1">Multi-pass membrane protein</topology>
    </subcellularLocation>
</comment>
<feature type="transmembrane region" description="Helical" evidence="10">
    <location>
        <begin position="532"/>
        <end position="551"/>
    </location>
</feature>
<evidence type="ECO:0000256" key="4">
    <source>
        <dbReference type="ARBA" id="ARBA00022989"/>
    </source>
</evidence>
<evidence type="ECO:0000259" key="11">
    <source>
        <dbReference type="PROSITE" id="PS50850"/>
    </source>
</evidence>
<dbReference type="SUPFAM" id="SSF103473">
    <property type="entry name" value="MFS general substrate transporter"/>
    <property type="match status" value="1"/>
</dbReference>
<feature type="region of interest" description="Disordered" evidence="9">
    <location>
        <begin position="1"/>
        <end position="109"/>
    </location>
</feature>
<dbReference type="InterPro" id="IPR036259">
    <property type="entry name" value="MFS_trans_sf"/>
</dbReference>
<keyword evidence="5 10" id="KW-0472">Membrane</keyword>
<keyword evidence="8" id="KW-0813">Transport</keyword>
<feature type="transmembrane region" description="Helical" evidence="10">
    <location>
        <begin position="430"/>
        <end position="452"/>
    </location>
</feature>
<dbReference type="PROSITE" id="PS00216">
    <property type="entry name" value="SUGAR_TRANSPORT_1"/>
    <property type="match status" value="1"/>
</dbReference>
<proteinExistence type="evidence at transcript level"/>
<evidence type="ECO:0000256" key="3">
    <source>
        <dbReference type="ARBA" id="ARBA00022692"/>
    </source>
</evidence>
<dbReference type="Gene3D" id="1.20.1250.20">
    <property type="entry name" value="MFS general substrate transporter like domains"/>
    <property type="match status" value="1"/>
</dbReference>
<comment type="similarity">
    <text evidence="7">Belongs to the major facilitator superfamily. Sugar transporter (TC 2.A.1.1) family. Trehalose transporter subfamily.</text>
</comment>
<dbReference type="GO" id="GO:0051119">
    <property type="term" value="F:sugar transmembrane transporter activity"/>
    <property type="evidence" value="ECO:0007669"/>
    <property type="project" value="InterPro"/>
</dbReference>
<protein>
    <submittedName>
        <fullName evidence="12">Facilitated trehalose transporter Tret1-like isoform X1</fullName>
    </submittedName>
</protein>
<dbReference type="CDD" id="cd17358">
    <property type="entry name" value="MFS_GLUT6_8_Class3_like"/>
    <property type="match status" value="1"/>
</dbReference>
<feature type="region of interest" description="Disordered" evidence="9">
    <location>
        <begin position="567"/>
        <end position="592"/>
    </location>
</feature>
<evidence type="ECO:0000256" key="8">
    <source>
        <dbReference type="RuleBase" id="RU003346"/>
    </source>
</evidence>
<dbReference type="InterPro" id="IPR044775">
    <property type="entry name" value="MFS_ERD6/Tret1-like"/>
</dbReference>
<dbReference type="PANTHER" id="PTHR48021:SF1">
    <property type="entry name" value="GH07001P-RELATED"/>
    <property type="match status" value="1"/>
</dbReference>
<feature type="compositionally biased region" description="Polar residues" evidence="9">
    <location>
        <begin position="576"/>
        <end position="592"/>
    </location>
</feature>
<sequence>MDSPKQDIASDTSDPSWGWTVHSDDEATQHSASKSRAPASSGARGYDAEDPEPVFVHDAAADDSNAQYDDGGEQEPLISSEEGAEITDSMGSEGIQSSRPSLSSRVSRASDLVTPSHIKQYIAALAATMGAFSMGCILGYSSPAGAQLQGNSTGIECPLVDDEPLSSIEISWFSSAVNLGALIGAPVTGFLINSIGRRGTMMASLVIFLLGWGLIGGGQNFAMLVAGRVFCGFCAGCVSLTVPTYLSEIASTDVRGMLGSGFQLMVVLGLLYTYSVGAVICWRYLALASFVPAIIFSVSMYFCKESPAYLLANDKHQDAMETLQFFRGEKYNVGGELLQLRMAIDEGKANKVSFKDLKAPHILRPLIISLALMFFQQFSGINAILFNLTTIFEQANVDMSADACSIIIAVVQVVATVVASVLIDRAGRKILLLVSSSAMAVALVAMGVYFYMAETDQDMSSLGWLPLVSLIGFIAFFSVGYGPVPWVMMSELFSPDVRELASTLATLTNWSMSFVVTLIFKPLQSAINNSGVYWMFAGFCVVNFIFCFVFVKETKGLTSEQISALFGGPGPRRESTASNSSGHRNESSNNIA</sequence>
<evidence type="ECO:0000313" key="12">
    <source>
        <dbReference type="EMBL" id="LAC24833.1"/>
    </source>
</evidence>
<dbReference type="InterPro" id="IPR050549">
    <property type="entry name" value="MFS_Trehalose_Transporter"/>
</dbReference>
<feature type="transmembrane region" description="Helical" evidence="10">
    <location>
        <begin position="121"/>
        <end position="140"/>
    </location>
</feature>
<keyword evidence="6" id="KW-0325">Glycoprotein</keyword>
<dbReference type="AlphaFoldDB" id="A0A6A7G433"/>
<dbReference type="Pfam" id="PF00083">
    <property type="entry name" value="Sugar_tr"/>
    <property type="match status" value="1"/>
</dbReference>
<dbReference type="EMBL" id="IACT01005686">
    <property type="protein sequence ID" value="LAC24833.1"/>
    <property type="molecule type" value="mRNA"/>
</dbReference>
<feature type="transmembrane region" description="Helical" evidence="10">
    <location>
        <begin position="500"/>
        <end position="520"/>
    </location>
</feature>
<evidence type="ECO:0000256" key="1">
    <source>
        <dbReference type="ARBA" id="ARBA00004651"/>
    </source>
</evidence>
<reference evidence="12" key="1">
    <citation type="submission" date="2017-11" db="EMBL/GenBank/DDBJ databases">
        <title>The sensing device of the deep-sea amphipod.</title>
        <authorList>
            <person name="Kobayashi H."/>
            <person name="Nagahama T."/>
            <person name="Arai W."/>
            <person name="Sasagawa Y."/>
            <person name="Umeda M."/>
            <person name="Hayashi T."/>
            <person name="Nikaido I."/>
            <person name="Watanabe H."/>
            <person name="Oguri K."/>
            <person name="Kitazato H."/>
            <person name="Fujioka K."/>
            <person name="Kido Y."/>
            <person name="Takami H."/>
        </authorList>
    </citation>
    <scope>NUCLEOTIDE SEQUENCE</scope>
    <source>
        <tissue evidence="12">Whole body</tissue>
    </source>
</reference>
<feature type="transmembrane region" description="Helical" evidence="10">
    <location>
        <begin position="199"/>
        <end position="215"/>
    </location>
</feature>
<accession>A0A6A7G433</accession>
<feature type="transmembrane region" description="Helical" evidence="10">
    <location>
        <begin position="221"/>
        <end position="246"/>
    </location>
</feature>
<evidence type="ECO:0000256" key="6">
    <source>
        <dbReference type="ARBA" id="ARBA00023180"/>
    </source>
</evidence>
<dbReference type="FunFam" id="1.20.1250.20:FF:000055">
    <property type="entry name" value="Facilitated trehalose transporter Tret1-2 homolog"/>
    <property type="match status" value="1"/>
</dbReference>
<name>A0A6A7G433_9CRUS</name>
<feature type="transmembrane region" description="Helical" evidence="10">
    <location>
        <begin position="170"/>
        <end position="192"/>
    </location>
</feature>
<feature type="transmembrane region" description="Helical" evidence="10">
    <location>
        <begin position="366"/>
        <end position="386"/>
    </location>
</feature>
<dbReference type="NCBIfam" id="TIGR00879">
    <property type="entry name" value="SP"/>
    <property type="match status" value="1"/>
</dbReference>
<dbReference type="InterPro" id="IPR005829">
    <property type="entry name" value="Sugar_transporter_CS"/>
</dbReference>
<dbReference type="PROSITE" id="PS50850">
    <property type="entry name" value="MFS"/>
    <property type="match status" value="1"/>
</dbReference>
<dbReference type="InterPro" id="IPR003663">
    <property type="entry name" value="Sugar/inositol_transpt"/>
</dbReference>
<feature type="domain" description="Major facilitator superfamily (MFS) profile" evidence="11">
    <location>
        <begin position="119"/>
        <end position="555"/>
    </location>
</feature>
<dbReference type="InterPro" id="IPR005828">
    <property type="entry name" value="MFS_sugar_transport-like"/>
</dbReference>
<dbReference type="PROSITE" id="PS00217">
    <property type="entry name" value="SUGAR_TRANSPORT_2"/>
    <property type="match status" value="1"/>
</dbReference>
<evidence type="ECO:0000256" key="2">
    <source>
        <dbReference type="ARBA" id="ARBA00022475"/>
    </source>
</evidence>
<dbReference type="PRINTS" id="PR00171">
    <property type="entry name" value="SUGRTRNSPORT"/>
</dbReference>